<sequence>MYKKMLFQLLISLICLTFTQAYFPKQLIPKRLRVKMCEKNPTLSICDSLIIPLKSYESSRESNGFVEPTISTENITKVTKMFNSIKVCF</sequence>
<dbReference type="WBParaSite" id="PS1159_v2.g11049.t1">
    <property type="protein sequence ID" value="PS1159_v2.g11049.t1"/>
    <property type="gene ID" value="PS1159_v2.g11049"/>
</dbReference>
<evidence type="ECO:0000313" key="1">
    <source>
        <dbReference type="Proteomes" id="UP000887580"/>
    </source>
</evidence>
<proteinExistence type="predicted"/>
<organism evidence="1 2">
    <name type="scientific">Panagrolaimus sp. PS1159</name>
    <dbReference type="NCBI Taxonomy" id="55785"/>
    <lineage>
        <taxon>Eukaryota</taxon>
        <taxon>Metazoa</taxon>
        <taxon>Ecdysozoa</taxon>
        <taxon>Nematoda</taxon>
        <taxon>Chromadorea</taxon>
        <taxon>Rhabditida</taxon>
        <taxon>Tylenchina</taxon>
        <taxon>Panagrolaimomorpha</taxon>
        <taxon>Panagrolaimoidea</taxon>
        <taxon>Panagrolaimidae</taxon>
        <taxon>Panagrolaimus</taxon>
    </lineage>
</organism>
<accession>A0AC35EXP6</accession>
<protein>
    <submittedName>
        <fullName evidence="2">Uncharacterized protein</fullName>
    </submittedName>
</protein>
<dbReference type="Proteomes" id="UP000887580">
    <property type="component" value="Unplaced"/>
</dbReference>
<name>A0AC35EXP6_9BILA</name>
<reference evidence="2" key="1">
    <citation type="submission" date="2022-11" db="UniProtKB">
        <authorList>
            <consortium name="WormBaseParasite"/>
        </authorList>
    </citation>
    <scope>IDENTIFICATION</scope>
</reference>
<evidence type="ECO:0000313" key="2">
    <source>
        <dbReference type="WBParaSite" id="PS1159_v2.g11049.t1"/>
    </source>
</evidence>